<feature type="compositionally biased region" description="Basic and acidic residues" evidence="1">
    <location>
        <begin position="1"/>
        <end position="10"/>
    </location>
</feature>
<evidence type="ECO:0000313" key="3">
    <source>
        <dbReference type="Proteomes" id="UP000003806"/>
    </source>
</evidence>
<dbReference type="RefSeq" id="WP_008520296.1">
    <property type="nucleotide sequence ID" value="NZ_CM001376.1"/>
</dbReference>
<gene>
    <name evidence="2" type="ORF">JonanDRAFT_0385</name>
</gene>
<sequence>MTEPTRDAAWKEQMAARAGQDALKKRRHEEEQQARYDLADAQTKKMVRAAMRKADSIFAEAQARASEARNLKERQLIEQWNERCAQAQQNDYGELAKTLAQILLNGEQGHD</sequence>
<dbReference type="AlphaFoldDB" id="H0UJ70"/>
<evidence type="ECO:0000256" key="1">
    <source>
        <dbReference type="SAM" id="MobiDB-lite"/>
    </source>
</evidence>
<feature type="region of interest" description="Disordered" evidence="1">
    <location>
        <begin position="1"/>
        <end position="34"/>
    </location>
</feature>
<dbReference type="Proteomes" id="UP000003806">
    <property type="component" value="Chromosome"/>
</dbReference>
<dbReference type="STRING" id="885272.JonanDRAFT_0385"/>
<name>H0UJ70_9BACT</name>
<dbReference type="HOGENOM" id="CLU_2154956_0_0_0"/>
<protein>
    <submittedName>
        <fullName evidence="2">Uncharacterized protein</fullName>
    </submittedName>
</protein>
<organism evidence="2 3">
    <name type="scientific">Jonquetella anthropi DSM 22815</name>
    <dbReference type="NCBI Taxonomy" id="885272"/>
    <lineage>
        <taxon>Bacteria</taxon>
        <taxon>Thermotogati</taxon>
        <taxon>Synergistota</taxon>
        <taxon>Synergistia</taxon>
        <taxon>Synergistales</taxon>
        <taxon>Dethiosulfovibrionaceae</taxon>
        <taxon>Jonquetella</taxon>
    </lineage>
</organism>
<evidence type="ECO:0000313" key="2">
    <source>
        <dbReference type="EMBL" id="EHM12803.1"/>
    </source>
</evidence>
<proteinExistence type="predicted"/>
<reference evidence="2 3" key="1">
    <citation type="submission" date="2011-11" db="EMBL/GenBank/DDBJ databases">
        <title>The Noncontiguous Finished genome of Jonquetella anthropi DSM 22815.</title>
        <authorList>
            <consortium name="US DOE Joint Genome Institute (JGI-PGF)"/>
            <person name="Lucas S."/>
            <person name="Copeland A."/>
            <person name="Lapidus A."/>
            <person name="Glavina del Rio T."/>
            <person name="Dalin E."/>
            <person name="Tice H."/>
            <person name="Bruce D."/>
            <person name="Goodwin L."/>
            <person name="Pitluck S."/>
            <person name="Peters L."/>
            <person name="Mikhailova N."/>
            <person name="Held B."/>
            <person name="Kyrpides N."/>
            <person name="Mavromatis K."/>
            <person name="Ivanova N."/>
            <person name="Markowitz V."/>
            <person name="Cheng J.-F."/>
            <person name="Hugenholtz P."/>
            <person name="Woyke T."/>
            <person name="Wu D."/>
            <person name="Gronow S."/>
            <person name="Wellnitz S."/>
            <person name="Brambilla E."/>
            <person name="Klenk H.-P."/>
            <person name="Eisen J.A."/>
        </authorList>
    </citation>
    <scope>NUCLEOTIDE SEQUENCE [LARGE SCALE GENOMIC DNA]</scope>
    <source>
        <strain evidence="2 3">DSM 22815</strain>
    </source>
</reference>
<accession>H0UJ70</accession>
<keyword evidence="3" id="KW-1185">Reference proteome</keyword>
<dbReference type="EMBL" id="CM001376">
    <property type="protein sequence ID" value="EHM12803.1"/>
    <property type="molecule type" value="Genomic_DNA"/>
</dbReference>